<evidence type="ECO:0000256" key="5">
    <source>
        <dbReference type="ARBA" id="ARBA00022023"/>
    </source>
</evidence>
<dbReference type="GO" id="GO:0035485">
    <property type="term" value="F:adenine/guanine mispair binding"/>
    <property type="evidence" value="ECO:0007669"/>
    <property type="project" value="TreeGrafter"/>
</dbReference>
<comment type="caution">
    <text evidence="14">The sequence shown here is derived from an EMBL/GenBank/DDBJ whole genome shotgun (WGS) entry which is preliminary data.</text>
</comment>
<comment type="cofactor">
    <cofactor evidence="2">
        <name>[4Fe-4S] cluster</name>
        <dbReference type="ChEBI" id="CHEBI:49883"/>
    </cofactor>
</comment>
<evidence type="ECO:0000256" key="1">
    <source>
        <dbReference type="ARBA" id="ARBA00000843"/>
    </source>
</evidence>
<dbReference type="AlphaFoldDB" id="U5DLD6"/>
<dbReference type="Pfam" id="PF00730">
    <property type="entry name" value="HhH-GPD"/>
    <property type="match status" value="1"/>
</dbReference>
<dbReference type="CDD" id="cd00056">
    <property type="entry name" value="ENDO3c"/>
    <property type="match status" value="1"/>
</dbReference>
<dbReference type="OrthoDB" id="9802365at2"/>
<keyword evidence="8 14" id="KW-0378">Hydrolase</keyword>
<feature type="domain" description="HhH-GPD" evidence="13">
    <location>
        <begin position="37"/>
        <end position="188"/>
    </location>
</feature>
<dbReference type="GO" id="GO:0046872">
    <property type="term" value="F:metal ion binding"/>
    <property type="evidence" value="ECO:0007669"/>
    <property type="project" value="UniProtKB-KW"/>
</dbReference>
<dbReference type="GO" id="GO:0000701">
    <property type="term" value="F:purine-specific mismatch base pair DNA N-glycosylase activity"/>
    <property type="evidence" value="ECO:0007669"/>
    <property type="project" value="UniProtKB-EC"/>
</dbReference>
<dbReference type="InterPro" id="IPR044298">
    <property type="entry name" value="MIG/MutY"/>
</dbReference>
<dbReference type="Gene3D" id="1.10.1670.10">
    <property type="entry name" value="Helix-hairpin-Helix base-excision DNA repair enzymes (C-terminal)"/>
    <property type="match status" value="1"/>
</dbReference>
<keyword evidence="11" id="KW-0234">DNA repair</keyword>
<dbReference type="GO" id="GO:0006284">
    <property type="term" value="P:base-excision repair"/>
    <property type="evidence" value="ECO:0007669"/>
    <property type="project" value="InterPro"/>
</dbReference>
<dbReference type="Pfam" id="PF00633">
    <property type="entry name" value="HHH"/>
    <property type="match status" value="1"/>
</dbReference>
<name>U5DLD6_9CHRO</name>
<dbReference type="InterPro" id="IPR011257">
    <property type="entry name" value="DNA_glycosylase"/>
</dbReference>
<evidence type="ECO:0000256" key="2">
    <source>
        <dbReference type="ARBA" id="ARBA00001966"/>
    </source>
</evidence>
<dbReference type="EC" id="3.2.2.31" evidence="4"/>
<evidence type="ECO:0000256" key="12">
    <source>
        <dbReference type="ARBA" id="ARBA00023295"/>
    </source>
</evidence>
<keyword evidence="9" id="KW-0408">Iron</keyword>
<organism evidence="14 15">
    <name type="scientific">Rubidibacter lacunae KORDI 51-2</name>
    <dbReference type="NCBI Taxonomy" id="582515"/>
    <lineage>
        <taxon>Bacteria</taxon>
        <taxon>Bacillati</taxon>
        <taxon>Cyanobacteriota</taxon>
        <taxon>Cyanophyceae</taxon>
        <taxon>Oscillatoriophycideae</taxon>
        <taxon>Chroococcales</taxon>
        <taxon>Aphanothecaceae</taxon>
        <taxon>Rubidibacter</taxon>
    </lineage>
</organism>
<dbReference type="EMBL" id="ASSJ01000017">
    <property type="protein sequence ID" value="ERN42491.1"/>
    <property type="molecule type" value="Genomic_DNA"/>
</dbReference>
<proteinExistence type="inferred from homology"/>
<dbReference type="PANTHER" id="PTHR42944:SF1">
    <property type="entry name" value="ADENINE DNA GLYCOSYLASE"/>
    <property type="match status" value="1"/>
</dbReference>
<comment type="catalytic activity">
    <reaction evidence="1">
        <text>Hydrolyzes free adenine bases from 7,8-dihydro-8-oxoguanine:adenine mismatched double-stranded DNA, leaving an apurinic site.</text>
        <dbReference type="EC" id="3.2.2.31"/>
    </reaction>
</comment>
<reference evidence="14 15" key="1">
    <citation type="submission" date="2013-05" db="EMBL/GenBank/DDBJ databases">
        <title>Draft genome sequence of Rubidibacter lacunae KORDI 51-2.</title>
        <authorList>
            <person name="Choi D.H."/>
            <person name="Noh J.H."/>
            <person name="Kwon K.-K."/>
            <person name="Lee J.-H."/>
            <person name="Ryu J.-Y."/>
        </authorList>
    </citation>
    <scope>NUCLEOTIDE SEQUENCE [LARGE SCALE GENOMIC DNA]</scope>
    <source>
        <strain evidence="14 15">KORDI 51-2</strain>
    </source>
</reference>
<evidence type="ECO:0000256" key="4">
    <source>
        <dbReference type="ARBA" id="ARBA00012045"/>
    </source>
</evidence>
<dbReference type="GO" id="GO:0006298">
    <property type="term" value="P:mismatch repair"/>
    <property type="evidence" value="ECO:0007669"/>
    <property type="project" value="TreeGrafter"/>
</dbReference>
<dbReference type="GO" id="GO:0032357">
    <property type="term" value="F:oxidized purine DNA binding"/>
    <property type="evidence" value="ECO:0007669"/>
    <property type="project" value="TreeGrafter"/>
</dbReference>
<evidence type="ECO:0000259" key="13">
    <source>
        <dbReference type="SMART" id="SM00478"/>
    </source>
</evidence>
<evidence type="ECO:0000256" key="3">
    <source>
        <dbReference type="ARBA" id="ARBA00008343"/>
    </source>
</evidence>
<accession>U5DLD6</accession>
<evidence type="ECO:0000256" key="9">
    <source>
        <dbReference type="ARBA" id="ARBA00023004"/>
    </source>
</evidence>
<dbReference type="STRING" id="582515.KR51_00008050"/>
<dbReference type="InterPro" id="IPR023170">
    <property type="entry name" value="HhH_base_excis_C"/>
</dbReference>
<dbReference type="PIRSF" id="PIRSF001435">
    <property type="entry name" value="Nth"/>
    <property type="match status" value="1"/>
</dbReference>
<dbReference type="GO" id="GO:0034039">
    <property type="term" value="F:8-oxo-7,8-dihydroguanine DNA N-glycosylase activity"/>
    <property type="evidence" value="ECO:0007669"/>
    <property type="project" value="TreeGrafter"/>
</dbReference>
<keyword evidence="10" id="KW-0411">Iron-sulfur</keyword>
<keyword evidence="6" id="KW-0479">Metal-binding</keyword>
<dbReference type="InParanoid" id="U5DLD6"/>
<dbReference type="InterPro" id="IPR003265">
    <property type="entry name" value="HhH-GPD_domain"/>
</dbReference>
<dbReference type="InterPro" id="IPR000445">
    <property type="entry name" value="HhH_motif"/>
</dbReference>
<dbReference type="Gene3D" id="1.10.340.30">
    <property type="entry name" value="Hypothetical protein, domain 2"/>
    <property type="match status" value="1"/>
</dbReference>
<dbReference type="SUPFAM" id="SSF48150">
    <property type="entry name" value="DNA-glycosylase"/>
    <property type="match status" value="1"/>
</dbReference>
<sequence length="218" mass="24299">MVGWFRSQLQAWGQQNLRDFPWRQTRDPYALLVAECLLQKTEAKSVVPVYLEVLARYPTLLDLAAADERELGNVLRPLGLHFRAERLTAAARALLGPPYAGRLPDTEAELLQLPGVGMYTARALLSQVFEQSAAVLDASVARILERCLGLHGGRVKSRDPLLWAAADAVAPSDRVDRWNLTLIDFGALVCRARSPHCPRCPLRVRCHFSREGPETHQA</sequence>
<protein>
    <recommendedName>
        <fullName evidence="5">Adenine DNA glycosylase</fullName>
        <ecNumber evidence="4">3.2.2.31</ecNumber>
    </recommendedName>
</protein>
<dbReference type="GO" id="GO:0051536">
    <property type="term" value="F:iron-sulfur cluster binding"/>
    <property type="evidence" value="ECO:0007669"/>
    <property type="project" value="UniProtKB-KW"/>
</dbReference>
<dbReference type="Proteomes" id="UP000016960">
    <property type="component" value="Unassembled WGS sequence"/>
</dbReference>
<evidence type="ECO:0000256" key="7">
    <source>
        <dbReference type="ARBA" id="ARBA00022763"/>
    </source>
</evidence>
<comment type="similarity">
    <text evidence="3">Belongs to the Nth/MutY family.</text>
</comment>
<evidence type="ECO:0000313" key="14">
    <source>
        <dbReference type="EMBL" id="ERN42491.1"/>
    </source>
</evidence>
<evidence type="ECO:0000256" key="11">
    <source>
        <dbReference type="ARBA" id="ARBA00023204"/>
    </source>
</evidence>
<gene>
    <name evidence="14" type="ORF">KR51_00008050</name>
</gene>
<evidence type="ECO:0000256" key="10">
    <source>
        <dbReference type="ARBA" id="ARBA00023014"/>
    </source>
</evidence>
<dbReference type="SMART" id="SM00478">
    <property type="entry name" value="ENDO3c"/>
    <property type="match status" value="1"/>
</dbReference>
<evidence type="ECO:0000313" key="15">
    <source>
        <dbReference type="Proteomes" id="UP000016960"/>
    </source>
</evidence>
<evidence type="ECO:0000256" key="6">
    <source>
        <dbReference type="ARBA" id="ARBA00022723"/>
    </source>
</evidence>
<keyword evidence="12 14" id="KW-0326">Glycosidase</keyword>
<dbReference type="eggNOG" id="COG1194">
    <property type="taxonomic scope" value="Bacteria"/>
</dbReference>
<evidence type="ECO:0000256" key="8">
    <source>
        <dbReference type="ARBA" id="ARBA00022801"/>
    </source>
</evidence>
<dbReference type="PANTHER" id="PTHR42944">
    <property type="entry name" value="ADENINE DNA GLYCOSYLASE"/>
    <property type="match status" value="1"/>
</dbReference>
<keyword evidence="15" id="KW-1185">Reference proteome</keyword>
<keyword evidence="7" id="KW-0227">DNA damage</keyword>